<proteinExistence type="predicted"/>
<dbReference type="Pfam" id="PF07963">
    <property type="entry name" value="N_methyl"/>
    <property type="match status" value="1"/>
</dbReference>
<keyword evidence="5 6" id="KW-0472">Membrane</keyword>
<dbReference type="Proteomes" id="UP000443582">
    <property type="component" value="Unassembled WGS sequence"/>
</dbReference>
<evidence type="ECO:0000256" key="5">
    <source>
        <dbReference type="ARBA" id="ARBA00023136"/>
    </source>
</evidence>
<name>A0ABY0INZ2_9BACT</name>
<accession>A0ABY0INZ2</accession>
<evidence type="ECO:0000313" key="7">
    <source>
        <dbReference type="EMBL" id="RZF23184.1"/>
    </source>
</evidence>
<reference evidence="8" key="1">
    <citation type="journal article" date="2019" name="Int. J. Syst. Evol. Microbiol.">
        <title>Halobacteriovorax valvorus sp. nov., a novel prokaryotic predator isolated from coastal seawater of China.</title>
        <authorList>
            <person name="Chen M.-X."/>
        </authorList>
    </citation>
    <scope>NUCLEOTIDE SEQUENCE [LARGE SCALE GENOMIC DNA]</scope>
    <source>
        <strain evidence="8">BL9</strain>
    </source>
</reference>
<dbReference type="NCBIfam" id="TIGR02532">
    <property type="entry name" value="IV_pilin_GFxxxE"/>
    <property type="match status" value="1"/>
</dbReference>
<dbReference type="PRINTS" id="PR00813">
    <property type="entry name" value="BCTERIALGSPG"/>
</dbReference>
<protein>
    <submittedName>
        <fullName evidence="7">Prepilin-type N-terminal cleavage/methylation domain-containing protein</fullName>
    </submittedName>
</protein>
<dbReference type="EMBL" id="QDKL01000001">
    <property type="protein sequence ID" value="RZF23184.1"/>
    <property type="molecule type" value="Genomic_DNA"/>
</dbReference>
<dbReference type="SUPFAM" id="SSF54523">
    <property type="entry name" value="Pili subunits"/>
    <property type="match status" value="1"/>
</dbReference>
<keyword evidence="4 6" id="KW-1133">Transmembrane helix</keyword>
<feature type="transmembrane region" description="Helical" evidence="6">
    <location>
        <begin position="12"/>
        <end position="33"/>
    </location>
</feature>
<evidence type="ECO:0000256" key="2">
    <source>
        <dbReference type="ARBA" id="ARBA00022481"/>
    </source>
</evidence>
<evidence type="ECO:0000256" key="3">
    <source>
        <dbReference type="ARBA" id="ARBA00022692"/>
    </source>
</evidence>
<comment type="subcellular location">
    <subcellularLocation>
        <location evidence="1">Membrane</location>
        <topology evidence="1">Single-pass membrane protein</topology>
    </subcellularLocation>
</comment>
<sequence length="207" mass="21817">MKFTQELKNSKGFTLVELMVVVAIIGILSAVAIPNFKKYQAKTKTSEAKLQLASIYSAMASLQTDYDSFGSCLGDAGYISPNGEWDSTAPSSGNNYYSIGFNTAYGTPNDIVEANGGVCQDIEFGAPAFKTVGGKKTTVSELNQVSFTAGDLADGSGLTSPGVNDQGGYFVAGAIGYIDSDSTTAIGDADMWAIDQDKQLKMINRGY</sequence>
<dbReference type="RefSeq" id="WP_114706132.1">
    <property type="nucleotide sequence ID" value="NZ_QDKL01000001.1"/>
</dbReference>
<dbReference type="PANTHER" id="PTHR30093:SF44">
    <property type="entry name" value="TYPE II SECRETION SYSTEM CORE PROTEIN G"/>
    <property type="match status" value="1"/>
</dbReference>
<gene>
    <name evidence="7" type="ORF">DAY19_05290</name>
</gene>
<comment type="caution">
    <text evidence="7">The sequence shown here is derived from an EMBL/GenBank/DDBJ whole genome shotgun (WGS) entry which is preliminary data.</text>
</comment>
<evidence type="ECO:0000256" key="1">
    <source>
        <dbReference type="ARBA" id="ARBA00004167"/>
    </source>
</evidence>
<dbReference type="InterPro" id="IPR000983">
    <property type="entry name" value="Bac_GSPG_pilin"/>
</dbReference>
<evidence type="ECO:0000256" key="4">
    <source>
        <dbReference type="ARBA" id="ARBA00022989"/>
    </source>
</evidence>
<dbReference type="PANTHER" id="PTHR30093">
    <property type="entry name" value="GENERAL SECRETION PATHWAY PROTEIN G"/>
    <property type="match status" value="1"/>
</dbReference>
<dbReference type="Gene3D" id="3.30.700.10">
    <property type="entry name" value="Glycoprotein, Type 4 Pilin"/>
    <property type="match status" value="1"/>
</dbReference>
<keyword evidence="8" id="KW-1185">Reference proteome</keyword>
<keyword evidence="3 6" id="KW-0812">Transmembrane</keyword>
<dbReference type="PROSITE" id="PS00409">
    <property type="entry name" value="PROKAR_NTER_METHYL"/>
    <property type="match status" value="1"/>
</dbReference>
<dbReference type="InterPro" id="IPR012902">
    <property type="entry name" value="N_methyl_site"/>
</dbReference>
<dbReference type="InterPro" id="IPR045584">
    <property type="entry name" value="Pilin-like"/>
</dbReference>
<organism evidence="7 8">
    <name type="scientific">Halobacteriovorax vibrionivorans</name>
    <dbReference type="NCBI Taxonomy" id="2152716"/>
    <lineage>
        <taxon>Bacteria</taxon>
        <taxon>Pseudomonadati</taxon>
        <taxon>Bdellovibrionota</taxon>
        <taxon>Bacteriovoracia</taxon>
        <taxon>Bacteriovoracales</taxon>
        <taxon>Halobacteriovoraceae</taxon>
        <taxon>Halobacteriovorax</taxon>
    </lineage>
</organism>
<evidence type="ECO:0000313" key="8">
    <source>
        <dbReference type="Proteomes" id="UP000443582"/>
    </source>
</evidence>
<evidence type="ECO:0000256" key="6">
    <source>
        <dbReference type="SAM" id="Phobius"/>
    </source>
</evidence>
<keyword evidence="2" id="KW-0488">Methylation</keyword>